<dbReference type="EnsemblMetazoa" id="PPAI009644-RA">
    <property type="protein sequence ID" value="PPAI009644-PA"/>
    <property type="gene ID" value="PPAI009644"/>
</dbReference>
<evidence type="ECO:0000256" key="1">
    <source>
        <dbReference type="SAM" id="MobiDB-lite"/>
    </source>
</evidence>
<evidence type="ECO:0000313" key="2">
    <source>
        <dbReference type="EnsemblMetazoa" id="PPAI009644-PA"/>
    </source>
</evidence>
<feature type="region of interest" description="Disordered" evidence="1">
    <location>
        <begin position="346"/>
        <end position="370"/>
    </location>
</feature>
<dbReference type="VEuPathDB" id="VectorBase:PPAI009644"/>
<keyword evidence="3" id="KW-1185">Reference proteome</keyword>
<feature type="compositionally biased region" description="Polar residues" evidence="1">
    <location>
        <begin position="359"/>
        <end position="370"/>
    </location>
</feature>
<feature type="compositionally biased region" description="Basic and acidic residues" evidence="1">
    <location>
        <begin position="1"/>
        <end position="10"/>
    </location>
</feature>
<dbReference type="Proteomes" id="UP000092462">
    <property type="component" value="Unassembled WGS sequence"/>
</dbReference>
<sequence length="370" mass="42863">MKARREREEGEYSSGEERDDDYPTPRNILFNEKRDPRETTWKEEVSAYRELTQSMTQQNQQIAKLAARQAGLKELPRFSGDVEEWPIFLNQYEQSAKTGQYTSAENVSRLEKCLSGDAREAVKTLLSIPSSANTIIDILRQRYGNPRQLMLRLSSRAKEAEKPKDDNPMSIIKFATIVRNITFALKTLDGGRYLFGSNILDELENKLTPMMKMLWAEVIHYKPDYTVVDLSNWLDKRAELALSIVPLEIKENTEKTEERRRKPLKSGNARSVFAANAKVGQCNNCEEEHYTTVCPKLKAMTPDERYEKINELRLCRCCFGRNHRWIKCFRRRECGINGCKENHHRLLHGHTDPKKKAQAMQTDNEGKSVQ</sequence>
<dbReference type="Pfam" id="PF03564">
    <property type="entry name" value="DUF1759"/>
    <property type="match status" value="1"/>
</dbReference>
<feature type="region of interest" description="Disordered" evidence="1">
    <location>
        <begin position="1"/>
        <end position="35"/>
    </location>
</feature>
<protein>
    <submittedName>
        <fullName evidence="2">Uncharacterized protein</fullName>
    </submittedName>
</protein>
<proteinExistence type="predicted"/>
<dbReference type="PANTHER" id="PTHR47331:SF1">
    <property type="entry name" value="GAG-LIKE PROTEIN"/>
    <property type="match status" value="1"/>
</dbReference>
<dbReference type="EMBL" id="AJVK01076773">
    <property type="status" value="NOT_ANNOTATED_CDS"/>
    <property type="molecule type" value="Genomic_DNA"/>
</dbReference>
<dbReference type="VEuPathDB" id="VectorBase:PPAPM1_000154"/>
<accession>A0A1B0DMQ2</accession>
<name>A0A1B0DMQ2_PHLPP</name>
<organism evidence="2 3">
    <name type="scientific">Phlebotomus papatasi</name>
    <name type="common">Sandfly</name>
    <dbReference type="NCBI Taxonomy" id="29031"/>
    <lineage>
        <taxon>Eukaryota</taxon>
        <taxon>Metazoa</taxon>
        <taxon>Ecdysozoa</taxon>
        <taxon>Arthropoda</taxon>
        <taxon>Hexapoda</taxon>
        <taxon>Insecta</taxon>
        <taxon>Pterygota</taxon>
        <taxon>Neoptera</taxon>
        <taxon>Endopterygota</taxon>
        <taxon>Diptera</taxon>
        <taxon>Nematocera</taxon>
        <taxon>Psychodoidea</taxon>
        <taxon>Psychodidae</taxon>
        <taxon>Phlebotomus</taxon>
        <taxon>Phlebotomus</taxon>
    </lineage>
</organism>
<reference evidence="2" key="1">
    <citation type="submission" date="2022-08" db="UniProtKB">
        <authorList>
            <consortium name="EnsemblMetazoa"/>
        </authorList>
    </citation>
    <scope>IDENTIFICATION</scope>
    <source>
        <strain evidence="2">Israel</strain>
    </source>
</reference>
<evidence type="ECO:0000313" key="3">
    <source>
        <dbReference type="Proteomes" id="UP000092462"/>
    </source>
</evidence>
<dbReference type="PANTHER" id="PTHR47331">
    <property type="entry name" value="PHD-TYPE DOMAIN-CONTAINING PROTEIN"/>
    <property type="match status" value="1"/>
</dbReference>
<dbReference type="InterPro" id="IPR005312">
    <property type="entry name" value="DUF1759"/>
</dbReference>
<dbReference type="AlphaFoldDB" id="A0A1B0DMQ2"/>